<dbReference type="EMBL" id="VUOB01000010">
    <property type="protein sequence ID" value="KAA2264755.1"/>
    <property type="molecule type" value="Genomic_DNA"/>
</dbReference>
<gene>
    <name evidence="5" type="ORF">F0L68_06610</name>
</gene>
<feature type="compositionally biased region" description="Pro residues" evidence="1">
    <location>
        <begin position="353"/>
        <end position="364"/>
    </location>
</feature>
<dbReference type="OrthoDB" id="3460188at2"/>
<keyword evidence="2" id="KW-1133">Transmembrane helix</keyword>
<keyword evidence="2" id="KW-0472">Membrane</keyword>
<dbReference type="RefSeq" id="WP_149848554.1">
    <property type="nucleotide sequence ID" value="NZ_VUOB01000010.1"/>
</dbReference>
<dbReference type="InterPro" id="IPR003399">
    <property type="entry name" value="Mce/MlaD"/>
</dbReference>
<dbReference type="InterPro" id="IPR005693">
    <property type="entry name" value="Mce"/>
</dbReference>
<evidence type="ECO:0000259" key="3">
    <source>
        <dbReference type="Pfam" id="PF02470"/>
    </source>
</evidence>
<evidence type="ECO:0000313" key="5">
    <source>
        <dbReference type="EMBL" id="KAA2264755.1"/>
    </source>
</evidence>
<accession>A0A5B2XNM9</accession>
<feature type="domain" description="Mammalian cell entry C-terminal" evidence="4">
    <location>
        <begin position="124"/>
        <end position="345"/>
    </location>
</feature>
<feature type="transmembrane region" description="Helical" evidence="2">
    <location>
        <begin position="12"/>
        <end position="34"/>
    </location>
</feature>
<dbReference type="GO" id="GO:0051701">
    <property type="term" value="P:biological process involved in interaction with host"/>
    <property type="evidence" value="ECO:0007669"/>
    <property type="project" value="TreeGrafter"/>
</dbReference>
<dbReference type="InterPro" id="IPR024516">
    <property type="entry name" value="Mce_C"/>
</dbReference>
<evidence type="ECO:0000259" key="4">
    <source>
        <dbReference type="Pfam" id="PF11887"/>
    </source>
</evidence>
<reference evidence="5 6" key="1">
    <citation type="submission" date="2019-09" db="EMBL/GenBank/DDBJ databases">
        <title>Goodfellowia gen. nov., a new genus of the Pseudonocardineae related to Actinoalloteichus, containing Goodfellowia coeruleoviolacea gen. nov., comb. nov. gen. nov., comb. nov.</title>
        <authorList>
            <person name="Labeda D."/>
        </authorList>
    </citation>
    <scope>NUCLEOTIDE SEQUENCE [LARGE SCALE GENOMIC DNA]</scope>
    <source>
        <strain evidence="5 6">AN110305</strain>
    </source>
</reference>
<proteinExistence type="predicted"/>
<dbReference type="NCBIfam" id="TIGR00996">
    <property type="entry name" value="Mtu_fam_mce"/>
    <property type="match status" value="1"/>
</dbReference>
<organism evidence="5 6">
    <name type="scientific">Solihabitans fulvus</name>
    <dbReference type="NCBI Taxonomy" id="1892852"/>
    <lineage>
        <taxon>Bacteria</taxon>
        <taxon>Bacillati</taxon>
        <taxon>Actinomycetota</taxon>
        <taxon>Actinomycetes</taxon>
        <taxon>Pseudonocardiales</taxon>
        <taxon>Pseudonocardiaceae</taxon>
        <taxon>Solihabitans</taxon>
    </lineage>
</organism>
<feature type="domain" description="Mce/MlaD" evidence="3">
    <location>
        <begin position="41"/>
        <end position="117"/>
    </location>
</feature>
<evidence type="ECO:0000256" key="1">
    <source>
        <dbReference type="SAM" id="MobiDB-lite"/>
    </source>
</evidence>
<dbReference type="AlphaFoldDB" id="A0A5B2XNM9"/>
<name>A0A5B2XNM9_9PSEU</name>
<dbReference type="Pfam" id="PF11887">
    <property type="entry name" value="Mce4_CUP1"/>
    <property type="match status" value="1"/>
</dbReference>
<keyword evidence="6" id="KW-1185">Reference proteome</keyword>
<protein>
    <submittedName>
        <fullName evidence="5">MCE family protein</fullName>
    </submittedName>
</protein>
<keyword evidence="2" id="KW-0812">Transmembrane</keyword>
<reference evidence="5 6" key="2">
    <citation type="submission" date="2019-09" db="EMBL/GenBank/DDBJ databases">
        <authorList>
            <person name="Jin C."/>
        </authorList>
    </citation>
    <scope>NUCLEOTIDE SEQUENCE [LARGE SCALE GENOMIC DNA]</scope>
    <source>
        <strain evidence="5 6">AN110305</strain>
    </source>
</reference>
<dbReference type="PANTHER" id="PTHR33371:SF19">
    <property type="entry name" value="MCE-FAMILY PROTEIN MCE4A"/>
    <property type="match status" value="1"/>
</dbReference>
<dbReference type="Proteomes" id="UP000323454">
    <property type="component" value="Unassembled WGS sequence"/>
</dbReference>
<dbReference type="PANTHER" id="PTHR33371">
    <property type="entry name" value="INTERMEMBRANE PHOSPHOLIPID TRANSPORT SYSTEM BINDING PROTEIN MLAD-RELATED"/>
    <property type="match status" value="1"/>
</dbReference>
<evidence type="ECO:0000256" key="2">
    <source>
        <dbReference type="SAM" id="Phobius"/>
    </source>
</evidence>
<dbReference type="GO" id="GO:0005576">
    <property type="term" value="C:extracellular region"/>
    <property type="evidence" value="ECO:0007669"/>
    <property type="project" value="TreeGrafter"/>
</dbReference>
<evidence type="ECO:0000313" key="6">
    <source>
        <dbReference type="Proteomes" id="UP000323454"/>
    </source>
</evidence>
<feature type="region of interest" description="Disordered" evidence="1">
    <location>
        <begin position="325"/>
        <end position="403"/>
    </location>
</feature>
<comment type="caution">
    <text evidence="5">The sequence shown here is derived from an EMBL/GenBank/DDBJ whole genome shotgun (WGS) entry which is preliminary data.</text>
</comment>
<dbReference type="InterPro" id="IPR052336">
    <property type="entry name" value="MlaD_Phospholipid_Transporter"/>
</dbReference>
<dbReference type="Pfam" id="PF02470">
    <property type="entry name" value="MlaD"/>
    <property type="match status" value="1"/>
</dbReference>
<sequence length="447" mass="47586">MSGRDTLSKARTRMLGVVYVAVIASFLALTIALYQNAFTPSVRVLLRTDHIGNQLQTASDVKVRGLIVGSVQQIHTVGDGAELELDLQPDKVGLIPDNVSARLLPKTLFGERYVNLVLPQNPAPRHLAAGDVISQDRSGSAIEVEKVLGDLMPVLQAVQPEKLSTTLTALSQALSGRGKPLGQTLVQLDQYLGQLNPQLPNLDADLVKLAQVADTYSQAAPDLVQALSDLTVTSRTIVDQKANLETLYASLTTASGDLTGFLRANENNLIQVAAASRPTLDLLAKYAPEYPCFLQGLASFAPIIEKAFGKGTDKPGLHITMEITNNRGNYKPNQDEPVYGDKRGPRCYDITPRPTPFPQYPPEGPVKDGSKAPPAARSANDGVLPPAGMATAPSSASTGLGLPNSVQERDFLAAMLAPSMGVEPKDVPGWGSLLVGPLFRGAEVSFK</sequence>